<dbReference type="PANTHER" id="PTHR11802">
    <property type="entry name" value="SERINE PROTEASE FAMILY S10 SERINE CARBOXYPEPTIDASE"/>
    <property type="match status" value="1"/>
</dbReference>
<evidence type="ECO:0000256" key="5">
    <source>
        <dbReference type="ARBA" id="ARBA00022801"/>
    </source>
</evidence>
<dbReference type="PANTHER" id="PTHR11802:SF113">
    <property type="entry name" value="SERINE CARBOXYPEPTIDASE CTSA-4.1"/>
    <property type="match status" value="1"/>
</dbReference>
<dbReference type="GO" id="GO:0006508">
    <property type="term" value="P:proteolysis"/>
    <property type="evidence" value="ECO:0007669"/>
    <property type="project" value="UniProtKB-KW"/>
</dbReference>
<evidence type="ECO:0000313" key="8">
    <source>
        <dbReference type="EMBL" id="KAJ2933234.1"/>
    </source>
</evidence>
<dbReference type="InterPro" id="IPR018202">
    <property type="entry name" value="Ser_caboxypep_ser_AS"/>
</dbReference>
<dbReference type="GO" id="GO:0000324">
    <property type="term" value="C:fungal-type vacuole"/>
    <property type="evidence" value="ECO:0007669"/>
    <property type="project" value="TreeGrafter"/>
</dbReference>
<keyword evidence="6" id="KW-0325">Glycoprotein</keyword>
<dbReference type="InterPro" id="IPR001563">
    <property type="entry name" value="Peptidase_S10"/>
</dbReference>
<comment type="similarity">
    <text evidence="1 7">Belongs to the peptidase S10 family.</text>
</comment>
<dbReference type="InterPro" id="IPR033124">
    <property type="entry name" value="Ser_caboxypep_his_AS"/>
</dbReference>
<organism evidence="8 9">
    <name type="scientific">Candolleomyces eurysporus</name>
    <dbReference type="NCBI Taxonomy" id="2828524"/>
    <lineage>
        <taxon>Eukaryota</taxon>
        <taxon>Fungi</taxon>
        <taxon>Dikarya</taxon>
        <taxon>Basidiomycota</taxon>
        <taxon>Agaricomycotina</taxon>
        <taxon>Agaricomycetes</taxon>
        <taxon>Agaricomycetidae</taxon>
        <taxon>Agaricales</taxon>
        <taxon>Agaricineae</taxon>
        <taxon>Psathyrellaceae</taxon>
        <taxon>Candolleomyces</taxon>
    </lineage>
</organism>
<feature type="non-terminal residue" evidence="8">
    <location>
        <position position="480"/>
    </location>
</feature>
<dbReference type="InterPro" id="IPR029058">
    <property type="entry name" value="AB_hydrolase_fold"/>
</dbReference>
<dbReference type="Gene3D" id="3.40.50.1820">
    <property type="entry name" value="alpha/beta hydrolase"/>
    <property type="match status" value="1"/>
</dbReference>
<protein>
    <recommendedName>
        <fullName evidence="7">Carboxypeptidase</fullName>
        <ecNumber evidence="7">3.4.16.-</ecNumber>
    </recommendedName>
</protein>
<keyword evidence="4 7" id="KW-0732">Signal</keyword>
<dbReference type="Gene3D" id="1.10.287.410">
    <property type="match status" value="1"/>
</dbReference>
<feature type="chain" id="PRO_5041020840" description="Carboxypeptidase" evidence="7">
    <location>
        <begin position="21"/>
        <end position="480"/>
    </location>
</feature>
<comment type="caution">
    <text evidence="8">The sequence shown here is derived from an EMBL/GenBank/DDBJ whole genome shotgun (WGS) entry which is preliminary data.</text>
</comment>
<gene>
    <name evidence="8" type="ORF">H1R20_g3831</name>
</gene>
<keyword evidence="9" id="KW-1185">Reference proteome</keyword>
<name>A0A9W8MLV7_9AGAR</name>
<dbReference type="Pfam" id="PF00450">
    <property type="entry name" value="Peptidase_S10"/>
    <property type="match status" value="1"/>
</dbReference>
<dbReference type="PRINTS" id="PR00724">
    <property type="entry name" value="CRBOXYPTASEC"/>
</dbReference>
<keyword evidence="2 7" id="KW-0121">Carboxypeptidase</keyword>
<dbReference type="PROSITE" id="PS00560">
    <property type="entry name" value="CARBOXYPEPT_SER_HIS"/>
    <property type="match status" value="1"/>
</dbReference>
<evidence type="ECO:0000256" key="7">
    <source>
        <dbReference type="RuleBase" id="RU361156"/>
    </source>
</evidence>
<dbReference type="Proteomes" id="UP001140091">
    <property type="component" value="Unassembled WGS sequence"/>
</dbReference>
<proteinExistence type="inferred from homology"/>
<dbReference type="OrthoDB" id="443318at2759"/>
<dbReference type="SUPFAM" id="SSF53474">
    <property type="entry name" value="alpha/beta-Hydrolases"/>
    <property type="match status" value="1"/>
</dbReference>
<reference evidence="8" key="1">
    <citation type="submission" date="2022-06" db="EMBL/GenBank/DDBJ databases">
        <title>Genome Sequence of Candolleomyces eurysporus.</title>
        <authorList>
            <person name="Buettner E."/>
        </authorList>
    </citation>
    <scope>NUCLEOTIDE SEQUENCE</scope>
    <source>
        <strain evidence="8">VTCC 930004</strain>
    </source>
</reference>
<dbReference type="EMBL" id="JANBPK010000748">
    <property type="protein sequence ID" value="KAJ2933234.1"/>
    <property type="molecule type" value="Genomic_DNA"/>
</dbReference>
<evidence type="ECO:0000313" key="9">
    <source>
        <dbReference type="Proteomes" id="UP001140091"/>
    </source>
</evidence>
<dbReference type="FunFam" id="3.40.50.1820:FF:000226">
    <property type="entry name" value="Carboxypeptidase"/>
    <property type="match status" value="1"/>
</dbReference>
<sequence length="480" mass="53837">MKVSSFLFVLKACVLTWAWSARDNDYALAGQQAVMGADYDSGLFTPLEDLSILSETQYTTLKHPAFPRHGVRIKKTQLCNESANSYTGYIDIEARHLFFYFFESRNDPDKDDVILWTNGGPGCSSSLGLFMELGPCRVLDENGAKFHPESWNSQANVFFIDQPIGVGFSYAEYGEHVGTTEEAAKDIAAFVHVFFEHFTKFKGRPFHMAGESYGGRYIPVFAAYVHDQNQMLEEAGLTPINLASVMIGNGLTDFYTMATSYYDMACTPVSVPPVLDIKTCVRMKQAVPRCKKGLKESSEISYPFMSSGMNPYDISRECDGKISETLCYPVTQHISAYLDRPEVRQQIGVDPSITSNFSSCSWEVGAEFDLNMDEYRPTYLYISALLERGVRALIYVGVNDWICNHVGNEQWTLDLEWSGQQDFSSEPLRDWYVDGKRAGKTRGSGGLTFATIDGAGHMVPYDKPVESLHLVNRWLEGVDL</sequence>
<dbReference type="AlphaFoldDB" id="A0A9W8MLV7"/>
<dbReference type="GO" id="GO:0004185">
    <property type="term" value="F:serine-type carboxypeptidase activity"/>
    <property type="evidence" value="ECO:0007669"/>
    <property type="project" value="UniProtKB-UniRule"/>
</dbReference>
<feature type="signal peptide" evidence="7">
    <location>
        <begin position="1"/>
        <end position="20"/>
    </location>
</feature>
<dbReference type="PROSITE" id="PS00131">
    <property type="entry name" value="CARBOXYPEPT_SER_SER"/>
    <property type="match status" value="1"/>
</dbReference>
<keyword evidence="3 7" id="KW-0645">Protease</keyword>
<dbReference type="EC" id="3.4.16.-" evidence="7"/>
<evidence type="ECO:0000256" key="3">
    <source>
        <dbReference type="ARBA" id="ARBA00022670"/>
    </source>
</evidence>
<evidence type="ECO:0000256" key="6">
    <source>
        <dbReference type="ARBA" id="ARBA00023180"/>
    </source>
</evidence>
<evidence type="ECO:0000256" key="1">
    <source>
        <dbReference type="ARBA" id="ARBA00009431"/>
    </source>
</evidence>
<accession>A0A9W8MLV7</accession>
<evidence type="ECO:0000256" key="4">
    <source>
        <dbReference type="ARBA" id="ARBA00022729"/>
    </source>
</evidence>
<keyword evidence="5 7" id="KW-0378">Hydrolase</keyword>
<evidence type="ECO:0000256" key="2">
    <source>
        <dbReference type="ARBA" id="ARBA00022645"/>
    </source>
</evidence>